<accession>A0A383B5U0</accession>
<protein>
    <submittedName>
        <fullName evidence="1">Uncharacterized protein</fullName>
    </submittedName>
</protein>
<organism evidence="1">
    <name type="scientific">marine metagenome</name>
    <dbReference type="NCBI Taxonomy" id="408172"/>
    <lineage>
        <taxon>unclassified sequences</taxon>
        <taxon>metagenomes</taxon>
        <taxon>ecological metagenomes</taxon>
    </lineage>
</organism>
<sequence>MREKYKRDGVFKQQLLLNLPIIPQTKNPMSVGLVSGN</sequence>
<dbReference type="AlphaFoldDB" id="A0A383B5U0"/>
<gene>
    <name evidence="1" type="ORF">METZ01_LOCUS468037</name>
</gene>
<evidence type="ECO:0000313" key="1">
    <source>
        <dbReference type="EMBL" id="SVE15183.1"/>
    </source>
</evidence>
<dbReference type="EMBL" id="UINC01197609">
    <property type="protein sequence ID" value="SVE15183.1"/>
    <property type="molecule type" value="Genomic_DNA"/>
</dbReference>
<proteinExistence type="predicted"/>
<reference evidence="1" key="1">
    <citation type="submission" date="2018-05" db="EMBL/GenBank/DDBJ databases">
        <authorList>
            <person name="Lanie J.A."/>
            <person name="Ng W.-L."/>
            <person name="Kazmierczak K.M."/>
            <person name="Andrzejewski T.M."/>
            <person name="Davidsen T.M."/>
            <person name="Wayne K.J."/>
            <person name="Tettelin H."/>
            <person name="Glass J.I."/>
            <person name="Rusch D."/>
            <person name="Podicherti R."/>
            <person name="Tsui H.-C.T."/>
            <person name="Winkler M.E."/>
        </authorList>
    </citation>
    <scope>NUCLEOTIDE SEQUENCE</scope>
</reference>
<name>A0A383B5U0_9ZZZZ</name>